<dbReference type="AlphaFoldDB" id="A0A0F9IVT9"/>
<reference evidence="1" key="1">
    <citation type="journal article" date="2015" name="Nature">
        <title>Complex archaea that bridge the gap between prokaryotes and eukaryotes.</title>
        <authorList>
            <person name="Spang A."/>
            <person name="Saw J.H."/>
            <person name="Jorgensen S.L."/>
            <person name="Zaremba-Niedzwiedzka K."/>
            <person name="Martijn J."/>
            <person name="Lind A.E."/>
            <person name="van Eijk R."/>
            <person name="Schleper C."/>
            <person name="Guy L."/>
            <person name="Ettema T.J."/>
        </authorList>
    </citation>
    <scope>NUCLEOTIDE SEQUENCE</scope>
</reference>
<proteinExistence type="predicted"/>
<feature type="non-terminal residue" evidence="1">
    <location>
        <position position="95"/>
    </location>
</feature>
<gene>
    <name evidence="1" type="ORF">LCGC14_1607810</name>
</gene>
<evidence type="ECO:0000313" key="1">
    <source>
        <dbReference type="EMBL" id="KKM24159.1"/>
    </source>
</evidence>
<sequence length="95" mass="10997">MPLFPRNLPDPHWNNKQRPGIPFHTCHLGDFHPNNTLQIRCCVLEMAVCLGRALSRHQKDPNRHLKRPVIVVQRDSIDQNKFGKVLVVSLTKQTK</sequence>
<organism evidence="1">
    <name type="scientific">marine sediment metagenome</name>
    <dbReference type="NCBI Taxonomy" id="412755"/>
    <lineage>
        <taxon>unclassified sequences</taxon>
        <taxon>metagenomes</taxon>
        <taxon>ecological metagenomes</taxon>
    </lineage>
</organism>
<accession>A0A0F9IVT9</accession>
<comment type="caution">
    <text evidence="1">The sequence shown here is derived from an EMBL/GenBank/DDBJ whole genome shotgun (WGS) entry which is preliminary data.</text>
</comment>
<dbReference type="EMBL" id="LAZR01012982">
    <property type="protein sequence ID" value="KKM24159.1"/>
    <property type="molecule type" value="Genomic_DNA"/>
</dbReference>
<protein>
    <submittedName>
        <fullName evidence="1">Uncharacterized protein</fullName>
    </submittedName>
</protein>
<name>A0A0F9IVT9_9ZZZZ</name>